<accession>A0A9D1K812</accession>
<dbReference type="EMBL" id="DVJS01000098">
    <property type="protein sequence ID" value="HIS97135.1"/>
    <property type="molecule type" value="Genomic_DNA"/>
</dbReference>
<evidence type="ECO:0000256" key="1">
    <source>
        <dbReference type="SAM" id="MobiDB-lite"/>
    </source>
</evidence>
<evidence type="ECO:0000313" key="3">
    <source>
        <dbReference type="EMBL" id="HIS97135.1"/>
    </source>
</evidence>
<comment type="caution">
    <text evidence="3">The sequence shown here is derived from an EMBL/GenBank/DDBJ whole genome shotgun (WGS) entry which is preliminary data.</text>
</comment>
<dbReference type="Gene3D" id="1.10.4160.10">
    <property type="entry name" value="Hydantoin permease"/>
    <property type="match status" value="1"/>
</dbReference>
<gene>
    <name evidence="3" type="ORF">IAD42_04090</name>
</gene>
<evidence type="ECO:0000313" key="4">
    <source>
        <dbReference type="Proteomes" id="UP000886876"/>
    </source>
</evidence>
<evidence type="ECO:0000256" key="2">
    <source>
        <dbReference type="SAM" id="Phobius"/>
    </source>
</evidence>
<reference evidence="3" key="2">
    <citation type="journal article" date="2021" name="PeerJ">
        <title>Extensive microbial diversity within the chicken gut microbiome revealed by metagenomics and culture.</title>
        <authorList>
            <person name="Gilroy R."/>
            <person name="Ravi A."/>
            <person name="Getino M."/>
            <person name="Pursley I."/>
            <person name="Horton D.L."/>
            <person name="Alikhan N.F."/>
            <person name="Baker D."/>
            <person name="Gharbi K."/>
            <person name="Hall N."/>
            <person name="Watson M."/>
            <person name="Adriaenssens E.M."/>
            <person name="Foster-Nyarko E."/>
            <person name="Jarju S."/>
            <person name="Secka A."/>
            <person name="Antonio M."/>
            <person name="Oren A."/>
            <person name="Chaudhuri R.R."/>
            <person name="La Ragione R."/>
            <person name="Hildebrand F."/>
            <person name="Pallen M.J."/>
        </authorList>
    </citation>
    <scope>NUCLEOTIDE SEQUENCE</scope>
    <source>
        <strain evidence="3">ChiHecec3B27-6122</strain>
    </source>
</reference>
<feature type="transmembrane region" description="Helical" evidence="2">
    <location>
        <begin position="59"/>
        <end position="79"/>
    </location>
</feature>
<dbReference type="Proteomes" id="UP000886876">
    <property type="component" value="Unassembled WGS sequence"/>
</dbReference>
<protein>
    <submittedName>
        <fullName evidence="3">Uncharacterized protein</fullName>
    </submittedName>
</protein>
<reference evidence="3" key="1">
    <citation type="submission" date="2020-10" db="EMBL/GenBank/DDBJ databases">
        <authorList>
            <person name="Gilroy R."/>
        </authorList>
    </citation>
    <scope>NUCLEOTIDE SEQUENCE</scope>
    <source>
        <strain evidence="3">ChiHecec3B27-6122</strain>
    </source>
</reference>
<feature type="transmembrane region" description="Helical" evidence="2">
    <location>
        <begin position="33"/>
        <end position="53"/>
    </location>
</feature>
<feature type="region of interest" description="Disordered" evidence="1">
    <location>
        <begin position="1"/>
        <end position="22"/>
    </location>
</feature>
<keyword evidence="2" id="KW-1133">Transmembrane helix</keyword>
<sequence length="80" mass="8770">MEENKNTAPEAQVEEKVSGDKGMSQILPHEKRSWWSVAFIWIGTMICIPMLMVGGMFGGALTLGTTFIVTVIGFAICCFL</sequence>
<keyword evidence="2" id="KW-0812">Transmembrane</keyword>
<name>A0A9D1K812_9FIRM</name>
<feature type="non-terminal residue" evidence="3">
    <location>
        <position position="80"/>
    </location>
</feature>
<proteinExistence type="predicted"/>
<organism evidence="3 4">
    <name type="scientific">Candidatus Scatomorpha pullistercoris</name>
    <dbReference type="NCBI Taxonomy" id="2840929"/>
    <lineage>
        <taxon>Bacteria</taxon>
        <taxon>Bacillati</taxon>
        <taxon>Bacillota</taxon>
        <taxon>Clostridia</taxon>
        <taxon>Eubacteriales</taxon>
        <taxon>Candidatus Scatomorpha</taxon>
    </lineage>
</organism>
<dbReference type="AlphaFoldDB" id="A0A9D1K812"/>
<keyword evidence="2" id="KW-0472">Membrane</keyword>